<name>A0AA38RNJ7_9PEZI</name>
<dbReference type="Gene3D" id="3.90.79.10">
    <property type="entry name" value="Nucleoside Triphosphate Pyrophosphohydrolase"/>
    <property type="match status" value="1"/>
</dbReference>
<dbReference type="EMBL" id="JANBVO010000003">
    <property type="protein sequence ID" value="KAJ9155313.1"/>
    <property type="molecule type" value="Genomic_DNA"/>
</dbReference>
<reference evidence="4" key="1">
    <citation type="submission" date="2022-07" db="EMBL/GenBank/DDBJ databases">
        <title>Fungi with potential for degradation of polypropylene.</title>
        <authorList>
            <person name="Gostincar C."/>
        </authorList>
    </citation>
    <scope>NUCLEOTIDE SEQUENCE</scope>
    <source>
        <strain evidence="4">EXF-13308</strain>
    </source>
</reference>
<dbReference type="GO" id="GO:0005634">
    <property type="term" value="C:nucleus"/>
    <property type="evidence" value="ECO:0007669"/>
    <property type="project" value="TreeGrafter"/>
</dbReference>
<dbReference type="FunFam" id="3.90.79.10:FF:000016">
    <property type="entry name" value="ADP-sugar pyrophosphatase isoform X1"/>
    <property type="match status" value="1"/>
</dbReference>
<keyword evidence="1 2" id="KW-0378">Hydrolase</keyword>
<dbReference type="SUPFAM" id="SSF55811">
    <property type="entry name" value="Nudix"/>
    <property type="match status" value="1"/>
</dbReference>
<evidence type="ECO:0000313" key="4">
    <source>
        <dbReference type="EMBL" id="KAJ9155313.1"/>
    </source>
</evidence>
<comment type="similarity">
    <text evidence="2">Belongs to the Nudix hydrolase family.</text>
</comment>
<protein>
    <submittedName>
        <fullName evidence="4">ADP-ribose pyrophosphatase</fullName>
    </submittedName>
</protein>
<dbReference type="GO" id="GO:0047631">
    <property type="term" value="F:ADP-ribose diphosphatase activity"/>
    <property type="evidence" value="ECO:0007669"/>
    <property type="project" value="TreeGrafter"/>
</dbReference>
<dbReference type="Proteomes" id="UP001174694">
    <property type="component" value="Unassembled WGS sequence"/>
</dbReference>
<dbReference type="InterPro" id="IPR020084">
    <property type="entry name" value="NUDIX_hydrolase_CS"/>
</dbReference>
<organism evidence="4 5">
    <name type="scientific">Pleurostoma richardsiae</name>
    <dbReference type="NCBI Taxonomy" id="41990"/>
    <lineage>
        <taxon>Eukaryota</taxon>
        <taxon>Fungi</taxon>
        <taxon>Dikarya</taxon>
        <taxon>Ascomycota</taxon>
        <taxon>Pezizomycotina</taxon>
        <taxon>Sordariomycetes</taxon>
        <taxon>Sordariomycetidae</taxon>
        <taxon>Calosphaeriales</taxon>
        <taxon>Pleurostomataceae</taxon>
        <taxon>Pleurostoma</taxon>
    </lineage>
</organism>
<dbReference type="PROSITE" id="PS00893">
    <property type="entry name" value="NUDIX_BOX"/>
    <property type="match status" value="1"/>
</dbReference>
<dbReference type="InterPro" id="IPR020476">
    <property type="entry name" value="Nudix_hydrolase"/>
</dbReference>
<dbReference type="PRINTS" id="PR00502">
    <property type="entry name" value="NUDIXFAMILY"/>
</dbReference>
<dbReference type="GO" id="GO:0019693">
    <property type="term" value="P:ribose phosphate metabolic process"/>
    <property type="evidence" value="ECO:0007669"/>
    <property type="project" value="TreeGrafter"/>
</dbReference>
<evidence type="ECO:0000256" key="1">
    <source>
        <dbReference type="ARBA" id="ARBA00022801"/>
    </source>
</evidence>
<feature type="domain" description="Nudix hydrolase" evidence="3">
    <location>
        <begin position="54"/>
        <end position="191"/>
    </location>
</feature>
<evidence type="ECO:0000256" key="2">
    <source>
        <dbReference type="RuleBase" id="RU003476"/>
    </source>
</evidence>
<dbReference type="InterPro" id="IPR015797">
    <property type="entry name" value="NUDIX_hydrolase-like_dom_sf"/>
</dbReference>
<evidence type="ECO:0000313" key="5">
    <source>
        <dbReference type="Proteomes" id="UP001174694"/>
    </source>
</evidence>
<comment type="caution">
    <text evidence="4">The sequence shown here is derived from an EMBL/GenBank/DDBJ whole genome shotgun (WGS) entry which is preliminary data.</text>
</comment>
<keyword evidence="5" id="KW-1185">Reference proteome</keyword>
<sequence>MSAGEAGKSKLLSVEPLAHDEAVWTKLVKINYLDPNGTQRDWESAERTTRPEGSDIDGVGIVAILQKPTGPELILQKQYRPSVGKVCIEVPAGLIDAGETAEQCAVREMKEETGYVAEASAVTPIMFNDPGFCNTNLRMVHVTIDISLPENQDLKPELEENEFIEVFYAPLASLWEECKKLEAEGYAIDARVGTLAEGIELAKQFKLS</sequence>
<evidence type="ECO:0000259" key="3">
    <source>
        <dbReference type="PROSITE" id="PS51462"/>
    </source>
</evidence>
<dbReference type="GO" id="GO:0005829">
    <property type="term" value="C:cytosol"/>
    <property type="evidence" value="ECO:0007669"/>
    <property type="project" value="TreeGrafter"/>
</dbReference>
<dbReference type="Pfam" id="PF00293">
    <property type="entry name" value="NUDIX"/>
    <property type="match status" value="1"/>
</dbReference>
<gene>
    <name evidence="4" type="ORF">NKR23_g1869</name>
</gene>
<proteinExistence type="inferred from homology"/>
<dbReference type="PROSITE" id="PS51462">
    <property type="entry name" value="NUDIX"/>
    <property type="match status" value="1"/>
</dbReference>
<dbReference type="PANTHER" id="PTHR11839">
    <property type="entry name" value="UDP/ADP-SUGAR PYROPHOSPHATASE"/>
    <property type="match status" value="1"/>
</dbReference>
<accession>A0AA38RNJ7</accession>
<dbReference type="CDD" id="cd18888">
    <property type="entry name" value="NUDIX_ADPRase_Nudt5"/>
    <property type="match status" value="1"/>
</dbReference>
<dbReference type="GO" id="GO:0006753">
    <property type="term" value="P:nucleoside phosphate metabolic process"/>
    <property type="evidence" value="ECO:0007669"/>
    <property type="project" value="TreeGrafter"/>
</dbReference>
<dbReference type="AlphaFoldDB" id="A0AA38RNJ7"/>
<dbReference type="PANTHER" id="PTHR11839:SF1">
    <property type="entry name" value="ADP-SUGAR PYROPHOSPHATASE"/>
    <property type="match status" value="1"/>
</dbReference>
<dbReference type="InterPro" id="IPR000086">
    <property type="entry name" value="NUDIX_hydrolase_dom"/>
</dbReference>